<evidence type="ECO:0000256" key="1">
    <source>
        <dbReference type="SAM" id="Phobius"/>
    </source>
</evidence>
<evidence type="ECO:0000259" key="2">
    <source>
        <dbReference type="PROSITE" id="PS50853"/>
    </source>
</evidence>
<name>A0A7M7IZ51_VARDE</name>
<dbReference type="OrthoDB" id="6556987at2759"/>
<feature type="transmembrane region" description="Helical" evidence="1">
    <location>
        <begin position="312"/>
        <end position="331"/>
    </location>
</feature>
<dbReference type="KEGG" id="vde:111243388"/>
<keyword evidence="1" id="KW-0812">Transmembrane</keyword>
<dbReference type="SMART" id="SM00060">
    <property type="entry name" value="FN3"/>
    <property type="match status" value="1"/>
</dbReference>
<sequence>MFELYLSNTTSRTYVRSSVPIVFIVEHRTRSQPNIEEPWTLQGMSWSGLTMIPVEAGGVHQYRVTPVTVDGVLPARSSHWTYASPKPGEFEAPKNVRIIRMEGYNRRIKATIVFKHQILPSCDYSIDIINNLHGSTSRRIHSLPQDFFRKDLQDLAFTQNYTMVIKSTDSTGTIFSGFNYTRWFETPSCLEAFNHNFSMCAPGPPSMISVEETMHGLRLLWNPPPYTAPDNLVLTYEVQISTNPSAQQVPAVQAQALFMQRCVNASVNFIDVHGIGKSKLYLVQVRAKSRAGVGAPASVIYTSRGHSVERHLTNFIGLIVVASVMLILAVMTSKK</sequence>
<dbReference type="OMA" id="FIVEHRT"/>
<dbReference type="AlphaFoldDB" id="A0A7M7IZ51"/>
<dbReference type="RefSeq" id="XP_022644608.1">
    <property type="nucleotide sequence ID" value="XM_022788873.1"/>
</dbReference>
<dbReference type="PROSITE" id="PS50853">
    <property type="entry name" value="FN3"/>
    <property type="match status" value="1"/>
</dbReference>
<dbReference type="Proteomes" id="UP000594260">
    <property type="component" value="Unplaced"/>
</dbReference>
<keyword evidence="1" id="KW-1133">Transmembrane helix</keyword>
<dbReference type="EnsemblMetazoa" id="XM_022788873">
    <property type="protein sequence ID" value="XP_022644608"/>
    <property type="gene ID" value="LOC111243388"/>
</dbReference>
<evidence type="ECO:0000313" key="3">
    <source>
        <dbReference type="EnsemblMetazoa" id="XP_022644608"/>
    </source>
</evidence>
<dbReference type="Gene3D" id="2.60.40.10">
    <property type="entry name" value="Immunoglobulins"/>
    <property type="match status" value="1"/>
</dbReference>
<evidence type="ECO:0000313" key="4">
    <source>
        <dbReference type="Proteomes" id="UP000594260"/>
    </source>
</evidence>
<dbReference type="SUPFAM" id="SSF49265">
    <property type="entry name" value="Fibronectin type III"/>
    <property type="match status" value="1"/>
</dbReference>
<reference evidence="3" key="1">
    <citation type="submission" date="2021-01" db="UniProtKB">
        <authorList>
            <consortium name="EnsemblMetazoa"/>
        </authorList>
    </citation>
    <scope>IDENTIFICATION</scope>
</reference>
<dbReference type="InterPro" id="IPR036116">
    <property type="entry name" value="FN3_sf"/>
</dbReference>
<dbReference type="InParanoid" id="A0A7M7IZ51"/>
<protein>
    <recommendedName>
        <fullName evidence="2">Fibronectin type-III domain-containing protein</fullName>
    </recommendedName>
</protein>
<accession>A0A7M7IZ51</accession>
<keyword evidence="1" id="KW-0472">Membrane</keyword>
<dbReference type="GeneID" id="111243388"/>
<feature type="domain" description="Fibronectin type-III" evidence="2">
    <location>
        <begin position="201"/>
        <end position="310"/>
    </location>
</feature>
<organism evidence="3 4">
    <name type="scientific">Varroa destructor</name>
    <name type="common">Honeybee mite</name>
    <dbReference type="NCBI Taxonomy" id="109461"/>
    <lineage>
        <taxon>Eukaryota</taxon>
        <taxon>Metazoa</taxon>
        <taxon>Ecdysozoa</taxon>
        <taxon>Arthropoda</taxon>
        <taxon>Chelicerata</taxon>
        <taxon>Arachnida</taxon>
        <taxon>Acari</taxon>
        <taxon>Parasitiformes</taxon>
        <taxon>Mesostigmata</taxon>
        <taxon>Gamasina</taxon>
        <taxon>Dermanyssoidea</taxon>
        <taxon>Varroidae</taxon>
        <taxon>Varroa</taxon>
    </lineage>
</organism>
<proteinExistence type="predicted"/>
<dbReference type="CDD" id="cd00063">
    <property type="entry name" value="FN3"/>
    <property type="match status" value="1"/>
</dbReference>
<dbReference type="InterPro" id="IPR003961">
    <property type="entry name" value="FN3_dom"/>
</dbReference>
<dbReference type="InterPro" id="IPR013783">
    <property type="entry name" value="Ig-like_fold"/>
</dbReference>
<keyword evidence="4" id="KW-1185">Reference proteome</keyword>